<name>A0A9Q0S355_9DIPT</name>
<dbReference type="AlphaFoldDB" id="A0A9Q0S355"/>
<evidence type="ECO:0000313" key="3">
    <source>
        <dbReference type="EMBL" id="KAJ6642944.1"/>
    </source>
</evidence>
<keyword evidence="4" id="KW-1185">Reference proteome</keyword>
<keyword evidence="1" id="KW-0862">Zinc</keyword>
<evidence type="ECO:0000313" key="4">
    <source>
        <dbReference type="Proteomes" id="UP001151699"/>
    </source>
</evidence>
<protein>
    <recommendedName>
        <fullName evidence="2">SWIM-type domain-containing protein</fullName>
    </recommendedName>
</protein>
<organism evidence="3 4">
    <name type="scientific">Pseudolycoriella hygida</name>
    <dbReference type="NCBI Taxonomy" id="35572"/>
    <lineage>
        <taxon>Eukaryota</taxon>
        <taxon>Metazoa</taxon>
        <taxon>Ecdysozoa</taxon>
        <taxon>Arthropoda</taxon>
        <taxon>Hexapoda</taxon>
        <taxon>Insecta</taxon>
        <taxon>Pterygota</taxon>
        <taxon>Neoptera</taxon>
        <taxon>Endopterygota</taxon>
        <taxon>Diptera</taxon>
        <taxon>Nematocera</taxon>
        <taxon>Sciaroidea</taxon>
        <taxon>Sciaridae</taxon>
        <taxon>Pseudolycoriella</taxon>
    </lineage>
</organism>
<proteinExistence type="predicted"/>
<evidence type="ECO:0000259" key="2">
    <source>
        <dbReference type="PROSITE" id="PS50966"/>
    </source>
</evidence>
<sequence>MVAELAGRINHCNAKGHDVQMGCGGCQRRVKNVFPYFKHTIEGTYVPKIMRFNRVACALINKYFPPLFTDKDFHKIISEVCENHTQQSNQLKEEIDILGIKRMTTRWMKASEDAVPDFPKLSMDDLKRITLGSYQLKIAEKYVECHMKEASEFGIFIHRDTDVIIRAKIQSRFSRSKTHDACVKFQKNGCDYKAIEGLYCSCKVGERTLGCCSHLTAVIRYLGFDRHHLPKTKMCARCAWDAIDCNDSDDISDDDSDA</sequence>
<reference evidence="3" key="1">
    <citation type="submission" date="2022-07" db="EMBL/GenBank/DDBJ databases">
        <authorList>
            <person name="Trinca V."/>
            <person name="Uliana J.V.C."/>
            <person name="Torres T.T."/>
            <person name="Ward R.J."/>
            <person name="Monesi N."/>
        </authorList>
    </citation>
    <scope>NUCLEOTIDE SEQUENCE</scope>
    <source>
        <strain evidence="3">HSMRA1968</strain>
        <tissue evidence="3">Whole embryos</tissue>
    </source>
</reference>
<dbReference type="EMBL" id="WJQU01000002">
    <property type="protein sequence ID" value="KAJ6642944.1"/>
    <property type="molecule type" value="Genomic_DNA"/>
</dbReference>
<dbReference type="Proteomes" id="UP001151699">
    <property type="component" value="Chromosome B"/>
</dbReference>
<comment type="caution">
    <text evidence="3">The sequence shown here is derived from an EMBL/GenBank/DDBJ whole genome shotgun (WGS) entry which is preliminary data.</text>
</comment>
<gene>
    <name evidence="3" type="ORF">Bhyg_07900</name>
</gene>
<keyword evidence="1" id="KW-0479">Metal-binding</keyword>
<dbReference type="GO" id="GO:0008270">
    <property type="term" value="F:zinc ion binding"/>
    <property type="evidence" value="ECO:0007669"/>
    <property type="project" value="UniProtKB-KW"/>
</dbReference>
<keyword evidence="1" id="KW-0863">Zinc-finger</keyword>
<dbReference type="PROSITE" id="PS50966">
    <property type="entry name" value="ZF_SWIM"/>
    <property type="match status" value="1"/>
</dbReference>
<dbReference type="InterPro" id="IPR007527">
    <property type="entry name" value="Znf_SWIM"/>
</dbReference>
<dbReference type="OrthoDB" id="7786749at2759"/>
<feature type="domain" description="SWIM-type" evidence="2">
    <location>
        <begin position="192"/>
        <end position="223"/>
    </location>
</feature>
<accession>A0A9Q0S355</accession>
<evidence type="ECO:0000256" key="1">
    <source>
        <dbReference type="PROSITE-ProRule" id="PRU00325"/>
    </source>
</evidence>